<keyword evidence="5 9" id="KW-0132">Cell division</keyword>
<dbReference type="InterPro" id="IPR018109">
    <property type="entry name" value="Folylpolyglutamate_synth_CS"/>
</dbReference>
<keyword evidence="8 9" id="KW-0131">Cell cycle</keyword>
<comment type="catalytic activity">
    <reaction evidence="9">
        <text>UDP-N-acetyl-alpha-D-muramoyl-L-alanine + D-glutamate + ATP = UDP-N-acetyl-alpha-D-muramoyl-L-alanyl-D-glutamate + ADP + phosphate + H(+)</text>
        <dbReference type="Rhea" id="RHEA:16429"/>
        <dbReference type="ChEBI" id="CHEBI:15378"/>
        <dbReference type="ChEBI" id="CHEBI:29986"/>
        <dbReference type="ChEBI" id="CHEBI:30616"/>
        <dbReference type="ChEBI" id="CHEBI:43474"/>
        <dbReference type="ChEBI" id="CHEBI:83898"/>
        <dbReference type="ChEBI" id="CHEBI:83900"/>
        <dbReference type="ChEBI" id="CHEBI:456216"/>
        <dbReference type="EC" id="6.3.2.9"/>
    </reaction>
</comment>
<comment type="pathway">
    <text evidence="2 9">Cell wall biogenesis; peptidoglycan biosynthesis.</text>
</comment>
<dbReference type="EMBL" id="JAAEDM010000021">
    <property type="protein sequence ID" value="MBR0671527.1"/>
    <property type="molecule type" value="Genomic_DNA"/>
</dbReference>
<dbReference type="RefSeq" id="WP_211861902.1">
    <property type="nucleotide sequence ID" value="NZ_JAAEDM010000021.1"/>
</dbReference>
<protein>
    <recommendedName>
        <fullName evidence="9">UDP-N-acetylmuramoylalanine--D-glutamate ligase</fullName>
        <ecNumber evidence="9">6.3.2.9</ecNumber>
    </recommendedName>
    <alternativeName>
        <fullName evidence="9">D-glutamic acid-adding enzyme</fullName>
    </alternativeName>
    <alternativeName>
        <fullName evidence="9">UDP-N-acetylmuramoyl-L-alanyl-D-glutamate synthetase</fullName>
    </alternativeName>
</protein>
<dbReference type="PANTHER" id="PTHR43692">
    <property type="entry name" value="UDP-N-ACETYLMURAMOYLALANINE--D-GLUTAMATE LIGASE"/>
    <property type="match status" value="1"/>
</dbReference>
<evidence type="ECO:0000256" key="7">
    <source>
        <dbReference type="ARBA" id="ARBA00022840"/>
    </source>
</evidence>
<sequence>MTTPPAPFTPFLGARIAVVGLGRAGLPAALRLAEWGAEVEAWDDGEDSRRAAAEAGLTLHDPAQGRFRADALLLSPGIPHRLPRAHPAALAAQAAGAPVLCDVEFLYRAVLAAHSSARFVGITGTNGKSTTTALVHHMLTAAGREAAVGGNLGPAALSLNILGSEGVYTLEMSSYMLERIATLRFNVAVMLNLSPDHLDRHGDMAGYAAAKARIFARQAREDIAVLGQDDAMTAAMARGLAARMVPISGLSPQRGGIWAEGPMLRDDAGVIMDLAGAPALPGSHNAQNAAAAAATGFALGLTRAEVADGLATYPGLPHRQERVAEARGVVFINDSKATNADSAARALASYDRVVWIAGGEAKEGGIESLVPFFPRIAKAFLIGRDATVLARTLAAHGVAHEIAGTLEAAVPAAAAAAFGGAAPVVLLSPACASWDQFTGFDARGDRFRDLSRLIAAAGDGRAA</sequence>
<keyword evidence="3 9" id="KW-0963">Cytoplasm</keyword>
<dbReference type="SUPFAM" id="SSF51735">
    <property type="entry name" value="NAD(P)-binding Rossmann-fold domains"/>
    <property type="match status" value="1"/>
</dbReference>
<dbReference type="NCBIfam" id="TIGR01087">
    <property type="entry name" value="murD"/>
    <property type="match status" value="1"/>
</dbReference>
<evidence type="ECO:0000313" key="11">
    <source>
        <dbReference type="EMBL" id="MBR0671527.1"/>
    </source>
</evidence>
<dbReference type="SUPFAM" id="SSF53623">
    <property type="entry name" value="MurD-like peptide ligases, catalytic domain"/>
    <property type="match status" value="1"/>
</dbReference>
<evidence type="ECO:0000256" key="4">
    <source>
        <dbReference type="ARBA" id="ARBA00022598"/>
    </source>
</evidence>
<dbReference type="EC" id="6.3.2.9" evidence="9"/>
<keyword evidence="7 9" id="KW-0067">ATP-binding</keyword>
<dbReference type="Gene3D" id="3.40.50.720">
    <property type="entry name" value="NAD(P)-binding Rossmann-like Domain"/>
    <property type="match status" value="1"/>
</dbReference>
<evidence type="ECO:0000256" key="8">
    <source>
        <dbReference type="ARBA" id="ARBA00023306"/>
    </source>
</evidence>
<keyword evidence="9" id="KW-0133">Cell shape</keyword>
<feature type="domain" description="Mur ligase central" evidence="10">
    <location>
        <begin position="122"/>
        <end position="295"/>
    </location>
</feature>
<dbReference type="Gene3D" id="3.40.1190.10">
    <property type="entry name" value="Mur-like, catalytic domain"/>
    <property type="match status" value="1"/>
</dbReference>
<name>A0A9X9WWJ8_9PROT</name>
<dbReference type="InterPro" id="IPR013221">
    <property type="entry name" value="Mur_ligase_cen"/>
</dbReference>
<keyword evidence="9" id="KW-0573">Peptidoglycan synthesis</keyword>
<proteinExistence type="inferred from homology"/>
<comment type="caution">
    <text evidence="11">The sequence shown here is derived from an EMBL/GenBank/DDBJ whole genome shotgun (WGS) entry which is preliminary data.</text>
</comment>
<evidence type="ECO:0000256" key="9">
    <source>
        <dbReference type="HAMAP-Rule" id="MF_00639"/>
    </source>
</evidence>
<dbReference type="GO" id="GO:0005524">
    <property type="term" value="F:ATP binding"/>
    <property type="evidence" value="ECO:0007669"/>
    <property type="project" value="UniProtKB-UniRule"/>
</dbReference>
<evidence type="ECO:0000256" key="1">
    <source>
        <dbReference type="ARBA" id="ARBA00004496"/>
    </source>
</evidence>
<reference evidence="11" key="2">
    <citation type="journal article" date="2021" name="Syst. Appl. Microbiol.">
        <title>Roseomonas hellenica sp. nov., isolated from roots of wild-growing Alkanna tinctoria.</title>
        <authorList>
            <person name="Rat A."/>
            <person name="Naranjo H.D."/>
            <person name="Lebbe L."/>
            <person name="Cnockaert M."/>
            <person name="Krigas N."/>
            <person name="Grigoriadou K."/>
            <person name="Maloupa E."/>
            <person name="Willems A."/>
        </authorList>
    </citation>
    <scope>NUCLEOTIDE SEQUENCE</scope>
    <source>
        <strain evidence="11">LMG 31231</strain>
    </source>
</reference>
<dbReference type="Pfam" id="PF08245">
    <property type="entry name" value="Mur_ligase_M"/>
    <property type="match status" value="1"/>
</dbReference>
<evidence type="ECO:0000313" key="12">
    <source>
        <dbReference type="Proteomes" id="UP001138751"/>
    </source>
</evidence>
<evidence type="ECO:0000256" key="5">
    <source>
        <dbReference type="ARBA" id="ARBA00022618"/>
    </source>
</evidence>
<dbReference type="PROSITE" id="PS01011">
    <property type="entry name" value="FOLYLPOLYGLU_SYNT_1"/>
    <property type="match status" value="1"/>
</dbReference>
<evidence type="ECO:0000259" key="10">
    <source>
        <dbReference type="Pfam" id="PF08245"/>
    </source>
</evidence>
<dbReference type="Gene3D" id="3.90.190.20">
    <property type="entry name" value="Mur ligase, C-terminal domain"/>
    <property type="match status" value="1"/>
</dbReference>
<reference evidence="11" key="1">
    <citation type="submission" date="2020-01" db="EMBL/GenBank/DDBJ databases">
        <authorList>
            <person name="Rat A."/>
        </authorList>
    </citation>
    <scope>NUCLEOTIDE SEQUENCE</scope>
    <source>
        <strain evidence="11">LMG 31231</strain>
    </source>
</reference>
<dbReference type="GO" id="GO:0071555">
    <property type="term" value="P:cell wall organization"/>
    <property type="evidence" value="ECO:0007669"/>
    <property type="project" value="UniProtKB-KW"/>
</dbReference>
<keyword evidence="12" id="KW-1185">Reference proteome</keyword>
<dbReference type="GO" id="GO:0009252">
    <property type="term" value="P:peptidoglycan biosynthetic process"/>
    <property type="evidence" value="ECO:0007669"/>
    <property type="project" value="UniProtKB-UniRule"/>
</dbReference>
<dbReference type="PANTHER" id="PTHR43692:SF1">
    <property type="entry name" value="UDP-N-ACETYLMURAMOYLALANINE--D-GLUTAMATE LIGASE"/>
    <property type="match status" value="1"/>
</dbReference>
<keyword evidence="6 9" id="KW-0547">Nucleotide-binding</keyword>
<keyword evidence="9" id="KW-0961">Cell wall biogenesis/degradation</keyword>
<keyword evidence="4 9" id="KW-0436">Ligase</keyword>
<evidence type="ECO:0000256" key="6">
    <source>
        <dbReference type="ARBA" id="ARBA00022741"/>
    </source>
</evidence>
<comment type="similarity">
    <text evidence="9">Belongs to the MurCDEF family.</text>
</comment>
<dbReference type="HAMAP" id="MF_00639">
    <property type="entry name" value="MurD"/>
    <property type="match status" value="1"/>
</dbReference>
<comment type="subcellular location">
    <subcellularLocation>
        <location evidence="1 9">Cytoplasm</location>
    </subcellularLocation>
</comment>
<comment type="function">
    <text evidence="9">Cell wall formation. Catalyzes the addition of glutamate to the nucleotide precursor UDP-N-acetylmuramoyl-L-alanine (UMA).</text>
</comment>
<dbReference type="InterPro" id="IPR005762">
    <property type="entry name" value="MurD"/>
</dbReference>
<evidence type="ECO:0000256" key="2">
    <source>
        <dbReference type="ARBA" id="ARBA00004752"/>
    </source>
</evidence>
<accession>A0A9X9WWJ8</accession>
<dbReference type="Proteomes" id="UP001138751">
    <property type="component" value="Unassembled WGS sequence"/>
</dbReference>
<dbReference type="InterPro" id="IPR036291">
    <property type="entry name" value="NAD(P)-bd_dom_sf"/>
</dbReference>
<dbReference type="GO" id="GO:0005737">
    <property type="term" value="C:cytoplasm"/>
    <property type="evidence" value="ECO:0007669"/>
    <property type="project" value="UniProtKB-SubCell"/>
</dbReference>
<dbReference type="SUPFAM" id="SSF53244">
    <property type="entry name" value="MurD-like peptide ligases, peptide-binding domain"/>
    <property type="match status" value="1"/>
</dbReference>
<gene>
    <name evidence="9" type="primary">murD</name>
    <name evidence="11" type="ORF">GXW76_10120</name>
</gene>
<dbReference type="GO" id="GO:0051301">
    <property type="term" value="P:cell division"/>
    <property type="evidence" value="ECO:0007669"/>
    <property type="project" value="UniProtKB-KW"/>
</dbReference>
<dbReference type="AlphaFoldDB" id="A0A9X9WWJ8"/>
<dbReference type="GO" id="GO:0008360">
    <property type="term" value="P:regulation of cell shape"/>
    <property type="evidence" value="ECO:0007669"/>
    <property type="project" value="UniProtKB-KW"/>
</dbReference>
<dbReference type="InterPro" id="IPR036615">
    <property type="entry name" value="Mur_ligase_C_dom_sf"/>
</dbReference>
<evidence type="ECO:0000256" key="3">
    <source>
        <dbReference type="ARBA" id="ARBA00022490"/>
    </source>
</evidence>
<organism evidence="11 12">
    <name type="scientific">Neoroseomonas soli</name>
    <dbReference type="NCBI Taxonomy" id="1081025"/>
    <lineage>
        <taxon>Bacteria</taxon>
        <taxon>Pseudomonadati</taxon>
        <taxon>Pseudomonadota</taxon>
        <taxon>Alphaproteobacteria</taxon>
        <taxon>Acetobacterales</taxon>
        <taxon>Acetobacteraceae</taxon>
        <taxon>Neoroseomonas</taxon>
    </lineage>
</organism>
<feature type="binding site" evidence="9">
    <location>
        <begin position="124"/>
        <end position="130"/>
    </location>
    <ligand>
        <name>ATP</name>
        <dbReference type="ChEBI" id="CHEBI:30616"/>
    </ligand>
</feature>
<dbReference type="GO" id="GO:0008764">
    <property type="term" value="F:UDP-N-acetylmuramoylalanine-D-glutamate ligase activity"/>
    <property type="evidence" value="ECO:0007669"/>
    <property type="project" value="UniProtKB-UniRule"/>
</dbReference>
<dbReference type="InterPro" id="IPR036565">
    <property type="entry name" value="Mur-like_cat_sf"/>
</dbReference>
<dbReference type="GO" id="GO:0004326">
    <property type="term" value="F:tetrahydrofolylpolyglutamate synthase activity"/>
    <property type="evidence" value="ECO:0007669"/>
    <property type="project" value="InterPro"/>
</dbReference>